<evidence type="ECO:0000256" key="12">
    <source>
        <dbReference type="RuleBase" id="RU000354"/>
    </source>
</evidence>
<evidence type="ECO:0000313" key="16">
    <source>
        <dbReference type="Ensembl" id="ENSPKIP00000005185.1"/>
    </source>
</evidence>
<dbReference type="PROSITE" id="PS00250">
    <property type="entry name" value="TGF_BETA_1"/>
    <property type="match status" value="1"/>
</dbReference>
<dbReference type="Pfam" id="PF00688">
    <property type="entry name" value="TGFb_propeptide"/>
    <property type="match status" value="1"/>
</dbReference>
<feature type="region of interest" description="Disordered" evidence="13">
    <location>
        <begin position="281"/>
        <end position="303"/>
    </location>
</feature>
<evidence type="ECO:0000256" key="7">
    <source>
        <dbReference type="ARBA" id="ARBA00022855"/>
    </source>
</evidence>
<dbReference type="FunFam" id="2.10.90.10:FF:000103">
    <property type="entry name" value="Bone morphogenetic protein 16"/>
    <property type="match status" value="1"/>
</dbReference>
<dbReference type="OrthoDB" id="5987191at2759"/>
<dbReference type="Proteomes" id="UP000261540">
    <property type="component" value="Unplaced"/>
</dbReference>
<dbReference type="GO" id="GO:0005615">
    <property type="term" value="C:extracellular space"/>
    <property type="evidence" value="ECO:0007669"/>
    <property type="project" value="TreeGrafter"/>
</dbReference>
<dbReference type="GO" id="GO:0051094">
    <property type="term" value="P:positive regulation of developmental process"/>
    <property type="evidence" value="ECO:0007669"/>
    <property type="project" value="UniProtKB-ARBA"/>
</dbReference>
<evidence type="ECO:0000256" key="10">
    <source>
        <dbReference type="ARBA" id="ARBA00023180"/>
    </source>
</evidence>
<keyword evidence="7" id="KW-0892">Osteogenesis</keyword>
<keyword evidence="3" id="KW-0217">Developmental protein</keyword>
<evidence type="ECO:0000256" key="6">
    <source>
        <dbReference type="ARBA" id="ARBA00022782"/>
    </source>
</evidence>
<keyword evidence="8 12" id="KW-0339">Growth factor</keyword>
<dbReference type="Gene3D" id="2.10.90.10">
    <property type="entry name" value="Cystine-knot cytokines"/>
    <property type="match status" value="1"/>
</dbReference>
<protein>
    <submittedName>
        <fullName evidence="16">Bone morphogenetic protein 4</fullName>
    </submittedName>
</protein>
<dbReference type="GO" id="GO:0051240">
    <property type="term" value="P:positive regulation of multicellular organismal process"/>
    <property type="evidence" value="ECO:0007669"/>
    <property type="project" value="UniProtKB-ARBA"/>
</dbReference>
<proteinExistence type="inferred from homology"/>
<feature type="domain" description="TGF-beta family profile" evidence="15">
    <location>
        <begin position="289"/>
        <end position="405"/>
    </location>
</feature>
<evidence type="ECO:0000256" key="2">
    <source>
        <dbReference type="ARBA" id="ARBA00006656"/>
    </source>
</evidence>
<evidence type="ECO:0000256" key="8">
    <source>
        <dbReference type="ARBA" id="ARBA00023030"/>
    </source>
</evidence>
<feature type="chain" id="PRO_5017272264" evidence="14">
    <location>
        <begin position="25"/>
        <end position="405"/>
    </location>
</feature>
<dbReference type="Gene3D" id="2.60.120.970">
    <property type="match status" value="1"/>
</dbReference>
<dbReference type="PANTHER" id="PTHR11848:SF165">
    <property type="entry name" value="BONE MORPHOGENETIC PROTEIN 4"/>
    <property type="match status" value="1"/>
</dbReference>
<dbReference type="InterPro" id="IPR001839">
    <property type="entry name" value="TGF-b_C"/>
</dbReference>
<evidence type="ECO:0000256" key="14">
    <source>
        <dbReference type="SAM" id="SignalP"/>
    </source>
</evidence>
<dbReference type="GO" id="GO:0001503">
    <property type="term" value="P:ossification"/>
    <property type="evidence" value="ECO:0007669"/>
    <property type="project" value="UniProtKB-KW"/>
</dbReference>
<evidence type="ECO:0000256" key="5">
    <source>
        <dbReference type="ARBA" id="ARBA00022685"/>
    </source>
</evidence>
<dbReference type="CTD" id="652"/>
<dbReference type="GO" id="GO:0051216">
    <property type="term" value="P:cartilage development"/>
    <property type="evidence" value="ECO:0007669"/>
    <property type="project" value="UniProtKB-KW"/>
</dbReference>
<keyword evidence="4" id="KW-0964">Secreted</keyword>
<feature type="compositionally biased region" description="Basic residues" evidence="13">
    <location>
        <begin position="285"/>
        <end position="303"/>
    </location>
</feature>
<keyword evidence="6" id="KW-0221">Differentiation</keyword>
<dbReference type="SUPFAM" id="SSF57501">
    <property type="entry name" value="Cystine-knot cytokines"/>
    <property type="match status" value="1"/>
</dbReference>
<comment type="subcellular location">
    <subcellularLocation>
        <location evidence="1">Secreted</location>
    </subcellularLocation>
</comment>
<name>A0A3B3QHY0_9TELE</name>
<comment type="similarity">
    <text evidence="2 12">Belongs to the TGF-beta family.</text>
</comment>
<dbReference type="InterPro" id="IPR015615">
    <property type="entry name" value="TGF-beta-rel"/>
</dbReference>
<evidence type="ECO:0000256" key="13">
    <source>
        <dbReference type="SAM" id="MobiDB-lite"/>
    </source>
</evidence>
<dbReference type="Pfam" id="PF00019">
    <property type="entry name" value="TGF_beta"/>
    <property type="match status" value="1"/>
</dbReference>
<evidence type="ECO:0000256" key="3">
    <source>
        <dbReference type="ARBA" id="ARBA00022473"/>
    </source>
</evidence>
<keyword evidence="10" id="KW-0325">Glycoprotein</keyword>
<evidence type="ECO:0000256" key="11">
    <source>
        <dbReference type="ARBA" id="ARBA00023188"/>
    </source>
</evidence>
<dbReference type="PROSITE" id="PS51362">
    <property type="entry name" value="TGF_BETA_2"/>
    <property type="match status" value="1"/>
</dbReference>
<organism evidence="16 17">
    <name type="scientific">Paramormyrops kingsleyae</name>
    <dbReference type="NCBI Taxonomy" id="1676925"/>
    <lineage>
        <taxon>Eukaryota</taxon>
        <taxon>Metazoa</taxon>
        <taxon>Chordata</taxon>
        <taxon>Craniata</taxon>
        <taxon>Vertebrata</taxon>
        <taxon>Euteleostomi</taxon>
        <taxon>Actinopterygii</taxon>
        <taxon>Neopterygii</taxon>
        <taxon>Teleostei</taxon>
        <taxon>Osteoglossocephala</taxon>
        <taxon>Osteoglossomorpha</taxon>
        <taxon>Osteoglossiformes</taxon>
        <taxon>Mormyridae</taxon>
        <taxon>Paramormyrops</taxon>
    </lineage>
</organism>
<dbReference type="STRING" id="1676925.ENSPKIP00000005185"/>
<accession>A0A3B3QHY0</accession>
<dbReference type="GeneTree" id="ENSGT00940000159502"/>
<reference evidence="16" key="1">
    <citation type="submission" date="2025-08" db="UniProtKB">
        <authorList>
            <consortium name="Ensembl"/>
        </authorList>
    </citation>
    <scope>IDENTIFICATION</scope>
</reference>
<keyword evidence="14" id="KW-0732">Signal</keyword>
<dbReference type="GO" id="GO:0005125">
    <property type="term" value="F:cytokine activity"/>
    <property type="evidence" value="ECO:0007669"/>
    <property type="project" value="TreeGrafter"/>
</dbReference>
<dbReference type="GO" id="GO:0008083">
    <property type="term" value="F:growth factor activity"/>
    <property type="evidence" value="ECO:0007669"/>
    <property type="project" value="UniProtKB-KW"/>
</dbReference>
<feature type="signal peptide" evidence="14">
    <location>
        <begin position="1"/>
        <end position="24"/>
    </location>
</feature>
<reference evidence="16" key="2">
    <citation type="submission" date="2025-09" db="UniProtKB">
        <authorList>
            <consortium name="Ensembl"/>
        </authorList>
    </citation>
    <scope>IDENTIFICATION</scope>
</reference>
<dbReference type="GO" id="GO:0030154">
    <property type="term" value="P:cell differentiation"/>
    <property type="evidence" value="ECO:0007669"/>
    <property type="project" value="UniProtKB-KW"/>
</dbReference>
<evidence type="ECO:0000256" key="9">
    <source>
        <dbReference type="ARBA" id="ARBA00023157"/>
    </source>
</evidence>
<dbReference type="InterPro" id="IPR017948">
    <property type="entry name" value="TGFb_CS"/>
</dbReference>
<keyword evidence="17" id="KW-1185">Reference proteome</keyword>
<dbReference type="Ensembl" id="ENSPKIT00000029179.1">
    <property type="protein sequence ID" value="ENSPKIP00000005185.1"/>
    <property type="gene ID" value="ENSPKIG00000021967.1"/>
</dbReference>
<keyword evidence="5" id="KW-0165">Cleavage on pair of basic residues</keyword>
<evidence type="ECO:0000256" key="1">
    <source>
        <dbReference type="ARBA" id="ARBA00004613"/>
    </source>
</evidence>
<dbReference type="PANTHER" id="PTHR11848">
    <property type="entry name" value="TGF-BETA FAMILY"/>
    <property type="match status" value="1"/>
</dbReference>
<dbReference type="KEGG" id="pki:111859967"/>
<dbReference type="AlphaFoldDB" id="A0A3B3QHY0"/>
<evidence type="ECO:0000259" key="15">
    <source>
        <dbReference type="PROSITE" id="PS51362"/>
    </source>
</evidence>
<keyword evidence="9" id="KW-1015">Disulfide bond</keyword>
<evidence type="ECO:0000313" key="17">
    <source>
        <dbReference type="Proteomes" id="UP000261540"/>
    </source>
</evidence>
<evidence type="ECO:0000256" key="4">
    <source>
        <dbReference type="ARBA" id="ARBA00022525"/>
    </source>
</evidence>
<sequence length="405" mass="45588">MVAGNRMLMVLLLCQALLCEGTHASLVPELGRRRVLGLQGRLPEQNDAALRDFEATLLRMFGLQCRPRPSRSAVVPQYLVDLYHAQSGEAEQPGPPGATFQYPERSASRANTVRAFHHQESLEQVVADEWADVSGDDSPLRFVFNLSSIPPGELLSSAELRLYRQRIPGAELHSADQRRHRINVYEVLKVVRGGQLITRLLDTRLVQHDTSGWESFDVSPAALRWTHEHVPNLGLAVEVLHLNRTAAQQGRHVRLSRSLHTTPEEDWSQLRPLLVTYGHDGKGHPLTRRSKRSAKPRGRKKNRHCRRHPLYVDFSDVGWNDWIVAPPGYHAFYCQGECPFPLADHLNSTNHAIVQTLVNSVNSSVPKACCVPTELSAISMLYLDEHDKVVLKNYQEMVVEGCGCR</sequence>
<dbReference type="InterPro" id="IPR029034">
    <property type="entry name" value="Cystine-knot_cytokine"/>
</dbReference>
<dbReference type="CDD" id="cd13760">
    <property type="entry name" value="TGF_beta_BMP2_like"/>
    <property type="match status" value="1"/>
</dbReference>
<dbReference type="SMART" id="SM00204">
    <property type="entry name" value="TGFB"/>
    <property type="match status" value="1"/>
</dbReference>
<dbReference type="InterPro" id="IPR001111">
    <property type="entry name" value="TGF-b_propeptide"/>
</dbReference>
<keyword evidence="11" id="KW-0891">Chondrogenesis</keyword>